<accession>A0ABN0N243</accession>
<feature type="compositionally biased region" description="Polar residues" evidence="1">
    <location>
        <begin position="46"/>
        <end position="56"/>
    </location>
</feature>
<feature type="compositionally biased region" description="Low complexity" evidence="1">
    <location>
        <begin position="65"/>
        <end position="98"/>
    </location>
</feature>
<keyword evidence="3" id="KW-1185">Reference proteome</keyword>
<organism evidence="2 3">
    <name type="scientific">Pseudogulbenkiania ferrooxidans EGD-HP2</name>
    <dbReference type="NCBI Taxonomy" id="1388764"/>
    <lineage>
        <taxon>Bacteria</taxon>
        <taxon>Pseudomonadati</taxon>
        <taxon>Pseudomonadota</taxon>
        <taxon>Betaproteobacteria</taxon>
        <taxon>Neisseriales</taxon>
        <taxon>Chromobacteriaceae</taxon>
        <taxon>Pseudogulbenkiania</taxon>
    </lineage>
</organism>
<comment type="caution">
    <text evidence="2">The sequence shown here is derived from an EMBL/GenBank/DDBJ whole genome shotgun (WGS) entry which is preliminary data.</text>
</comment>
<sequence>MPARAAMLPSVHGAARSEWTACSSGDSLRSASAPSQPSPWPDRQWMRSNTSTSFCTASREPSAGAAFSRAIISCAARSSRARSRSSSSRRCSTGGSRSIKGAPAAASNTKRPETMPVPSPSPPKRITPSQRPANTVSHGGVSRPASSIRRKRWPPLTMNRSPAASGSG</sequence>
<evidence type="ECO:0000313" key="2">
    <source>
        <dbReference type="EMBL" id="ERE00102.1"/>
    </source>
</evidence>
<protein>
    <submittedName>
        <fullName evidence="2">Uncharacterized protein</fullName>
    </submittedName>
</protein>
<evidence type="ECO:0000256" key="1">
    <source>
        <dbReference type="SAM" id="MobiDB-lite"/>
    </source>
</evidence>
<reference evidence="2 3" key="1">
    <citation type="journal article" date="2013" name="Genome Announc.">
        <title>Genome Sequence of the Pigment-Producing Bacterium Pseudogulbenkiania ferrooxidans, Isolated from Loktak Lake.</title>
        <authorList>
            <person name="Puranik S."/>
            <person name="Talkal R."/>
            <person name="Qureshi A."/>
            <person name="Khardenavis A."/>
            <person name="Kapley A."/>
            <person name="Purohit H.J."/>
        </authorList>
    </citation>
    <scope>NUCLEOTIDE SEQUENCE [LARGE SCALE GENOMIC DNA]</scope>
    <source>
        <strain evidence="2 3">EGD-HP2</strain>
    </source>
</reference>
<dbReference type="EMBL" id="AVPH01000284">
    <property type="protein sequence ID" value="ERE00102.1"/>
    <property type="molecule type" value="Genomic_DNA"/>
</dbReference>
<dbReference type="Proteomes" id="UP000016426">
    <property type="component" value="Unassembled WGS sequence"/>
</dbReference>
<gene>
    <name evidence="2" type="ORF">O166_16015</name>
</gene>
<feature type="compositionally biased region" description="Pro residues" evidence="1">
    <location>
        <begin position="115"/>
        <end position="125"/>
    </location>
</feature>
<proteinExistence type="predicted"/>
<name>A0ABN0N243_9NEIS</name>
<feature type="region of interest" description="Disordered" evidence="1">
    <location>
        <begin position="22"/>
        <end position="168"/>
    </location>
</feature>
<feature type="compositionally biased region" description="Polar residues" evidence="1">
    <location>
        <begin position="158"/>
        <end position="168"/>
    </location>
</feature>
<evidence type="ECO:0000313" key="3">
    <source>
        <dbReference type="Proteomes" id="UP000016426"/>
    </source>
</evidence>